<evidence type="ECO:0000259" key="2">
    <source>
        <dbReference type="Pfam" id="PF13471"/>
    </source>
</evidence>
<dbReference type="RefSeq" id="WP_207329318.1">
    <property type="nucleotide sequence ID" value="NZ_JAFMYW010000003.1"/>
</dbReference>
<feature type="domain" description="Microcin J25-processing protein McjB C-terminal" evidence="2">
    <location>
        <begin position="31"/>
        <end position="137"/>
    </location>
</feature>
<evidence type="ECO:0000256" key="1">
    <source>
        <dbReference type="SAM" id="Phobius"/>
    </source>
</evidence>
<dbReference type="NCBIfam" id="NF033537">
    <property type="entry name" value="lasso_biosyn_B2"/>
    <property type="match status" value="1"/>
</dbReference>
<gene>
    <name evidence="3" type="ORF">J2I46_12220</name>
</gene>
<name>A0ABS3JH74_9BACT</name>
<comment type="caution">
    <text evidence="3">The sequence shown here is derived from an EMBL/GenBank/DDBJ whole genome shotgun (WGS) entry which is preliminary data.</text>
</comment>
<protein>
    <submittedName>
        <fullName evidence="3">Lasso peptide biosynthesis B2 protein</fullName>
    </submittedName>
</protein>
<dbReference type="InterPro" id="IPR032708">
    <property type="entry name" value="McjB_C"/>
</dbReference>
<reference evidence="3 4" key="1">
    <citation type="submission" date="2021-03" db="EMBL/GenBank/DDBJ databases">
        <title>Fibrella sp. HMF5405 genome sequencing and assembly.</title>
        <authorList>
            <person name="Kang H."/>
            <person name="Kim H."/>
            <person name="Bae S."/>
            <person name="Joh K."/>
        </authorList>
    </citation>
    <scope>NUCLEOTIDE SEQUENCE [LARGE SCALE GENOMIC DNA]</scope>
    <source>
        <strain evidence="3 4">HMF5405</strain>
    </source>
</reference>
<dbReference type="InterPro" id="IPR053521">
    <property type="entry name" value="McjB-like"/>
</dbReference>
<feature type="transmembrane region" description="Helical" evidence="1">
    <location>
        <begin position="17"/>
        <end position="36"/>
    </location>
</feature>
<keyword evidence="1" id="KW-1133">Transmembrane helix</keyword>
<proteinExistence type="predicted"/>
<organism evidence="3 4">
    <name type="scientific">Fibrella forsythiae</name>
    <dbReference type="NCBI Taxonomy" id="2817061"/>
    <lineage>
        <taxon>Bacteria</taxon>
        <taxon>Pseudomonadati</taxon>
        <taxon>Bacteroidota</taxon>
        <taxon>Cytophagia</taxon>
        <taxon>Cytophagales</taxon>
        <taxon>Spirosomataceae</taxon>
        <taxon>Fibrella</taxon>
    </lineage>
</organism>
<sequence>MLAAVKNIVRVPFRVKILIIIVIVLSIYSNLLFRFFSKQARFGTLSNKVIGQAFVSEPLLIEIAYAIRVVSKYTFWTNLCRHQAYQARIICRHLHIPYAVYVGFTKHEAGTMVKGHAWTMVNGRMITGFCDPASYTVHSIFVG</sequence>
<evidence type="ECO:0000313" key="3">
    <source>
        <dbReference type="EMBL" id="MBO0949353.1"/>
    </source>
</evidence>
<dbReference type="Proteomes" id="UP000664628">
    <property type="component" value="Unassembled WGS sequence"/>
</dbReference>
<evidence type="ECO:0000313" key="4">
    <source>
        <dbReference type="Proteomes" id="UP000664628"/>
    </source>
</evidence>
<accession>A0ABS3JH74</accession>
<keyword evidence="1" id="KW-0472">Membrane</keyword>
<keyword evidence="1" id="KW-0812">Transmembrane</keyword>
<dbReference type="EMBL" id="JAFMYW010000003">
    <property type="protein sequence ID" value="MBO0949353.1"/>
    <property type="molecule type" value="Genomic_DNA"/>
</dbReference>
<keyword evidence="4" id="KW-1185">Reference proteome</keyword>
<dbReference type="Pfam" id="PF13471">
    <property type="entry name" value="Transglut_core3"/>
    <property type="match status" value="1"/>
</dbReference>